<dbReference type="Proteomes" id="UP000015927">
    <property type="component" value="Chromosome"/>
</dbReference>
<dbReference type="GeneID" id="57089539"/>
<feature type="region of interest" description="Disordered" evidence="2">
    <location>
        <begin position="229"/>
        <end position="248"/>
    </location>
</feature>
<dbReference type="GO" id="GO:0016998">
    <property type="term" value="P:cell wall macromolecule catabolic process"/>
    <property type="evidence" value="ECO:0007669"/>
    <property type="project" value="InterPro"/>
</dbReference>
<feature type="compositionally biased region" description="Pro residues" evidence="2">
    <location>
        <begin position="231"/>
        <end position="240"/>
    </location>
</feature>
<dbReference type="InterPro" id="IPR017853">
    <property type="entry name" value="GH"/>
</dbReference>
<keyword evidence="3" id="KW-0732">Signal</keyword>
<dbReference type="RefSeq" id="WP_020967491.1">
    <property type="nucleotide sequence ID" value="NC_022112.1"/>
</dbReference>
<dbReference type="PROSITE" id="PS51904">
    <property type="entry name" value="GLYCOSYL_HYDROL_F25_2"/>
    <property type="match status" value="1"/>
</dbReference>
<dbReference type="AlphaFoldDB" id="A0A826HSD1"/>
<dbReference type="SUPFAM" id="SSF54106">
    <property type="entry name" value="LysM domain"/>
    <property type="match status" value="1"/>
</dbReference>
<feature type="signal peptide" evidence="3">
    <location>
        <begin position="1"/>
        <end position="28"/>
    </location>
</feature>
<feature type="domain" description="LysM" evidence="4">
    <location>
        <begin position="337"/>
        <end position="381"/>
    </location>
</feature>
<dbReference type="Pfam" id="PF01183">
    <property type="entry name" value="Glyco_hydro_25"/>
    <property type="match status" value="1"/>
</dbReference>
<dbReference type="SUPFAM" id="SSF51445">
    <property type="entry name" value="(Trans)glycosidases"/>
    <property type="match status" value="1"/>
</dbReference>
<evidence type="ECO:0000313" key="5">
    <source>
        <dbReference type="EMBL" id="EEQ64611.2"/>
    </source>
</evidence>
<dbReference type="Gene3D" id="3.10.350.10">
    <property type="entry name" value="LysM domain"/>
    <property type="match status" value="1"/>
</dbReference>
<gene>
    <name evidence="5" type="ORF">LBPG_00060</name>
</gene>
<dbReference type="InterPro" id="IPR003646">
    <property type="entry name" value="SH3-like_bac-type"/>
</dbReference>
<evidence type="ECO:0000313" key="6">
    <source>
        <dbReference type="Proteomes" id="UP000015927"/>
    </source>
</evidence>
<reference evidence="5 6" key="1">
    <citation type="submission" date="2010-12" db="EMBL/GenBank/DDBJ databases">
        <title>The Genome Sequence of Lactobacillus paracasei subsp. paracasei strain 8700:2.</title>
        <authorList>
            <consortium name="The Broad Institute Genome Sequencing Platform"/>
            <person name="Ward D."/>
            <person name="Earl A."/>
            <person name="Feldgarden M."/>
            <person name="Young S.K."/>
            <person name="Gargeya S."/>
            <person name="Zeng Q."/>
            <person name="Alvarado L."/>
            <person name="Berlin A."/>
            <person name="Bochicchio J."/>
            <person name="Chapman S.B."/>
            <person name="Chen Z."/>
            <person name="Freedman E."/>
            <person name="Gellesch M."/>
            <person name="Goldberg J."/>
            <person name="Griggs A."/>
            <person name="Gujja S."/>
            <person name="Heilman E."/>
            <person name="Heiman D."/>
            <person name="Howarth C."/>
            <person name="Mehta T."/>
            <person name="Neiman D."/>
            <person name="Pearson M."/>
            <person name="Roberts A."/>
            <person name="Saif S."/>
            <person name="Shea T."/>
            <person name="Shenoy N."/>
            <person name="Sisk P."/>
            <person name="Stolte C."/>
            <person name="Sykes S."/>
            <person name="White J."/>
            <person name="Yandava C."/>
            <person name="Saulnier D."/>
            <person name="Haas B."/>
            <person name="Nusbaum C."/>
            <person name="Birren B."/>
        </authorList>
    </citation>
    <scope>NUCLEOTIDE SEQUENCE [LARGE SCALE GENOMIC DNA]</scope>
    <source>
        <strain evidence="5 6">8700:2</strain>
    </source>
</reference>
<dbReference type="InterPro" id="IPR002053">
    <property type="entry name" value="Glyco_hydro_25"/>
</dbReference>
<evidence type="ECO:0000256" key="3">
    <source>
        <dbReference type="SAM" id="SignalP"/>
    </source>
</evidence>
<evidence type="ECO:0000256" key="1">
    <source>
        <dbReference type="ARBA" id="ARBA00010646"/>
    </source>
</evidence>
<organism evidence="5 6">
    <name type="scientific">Lacticaseibacillus paracasei subsp. paracasei 8700:2</name>
    <dbReference type="NCBI Taxonomy" id="537973"/>
    <lineage>
        <taxon>Bacteria</taxon>
        <taxon>Bacillati</taxon>
        <taxon>Bacillota</taxon>
        <taxon>Bacilli</taxon>
        <taxon>Lactobacillales</taxon>
        <taxon>Lactobacillaceae</taxon>
        <taxon>Lacticaseibacillus</taxon>
    </lineage>
</organism>
<protein>
    <submittedName>
        <fullName evidence="5">Prophage Lp2 protein 56</fullName>
    </submittedName>
</protein>
<dbReference type="Gene3D" id="3.20.20.80">
    <property type="entry name" value="Glycosidases"/>
    <property type="match status" value="1"/>
</dbReference>
<dbReference type="KEGG" id="lpi:LBPG_00060"/>
<evidence type="ECO:0000256" key="2">
    <source>
        <dbReference type="SAM" id="MobiDB-lite"/>
    </source>
</evidence>
<dbReference type="CDD" id="cd00118">
    <property type="entry name" value="LysM"/>
    <property type="match status" value="1"/>
</dbReference>
<accession>A0A826HSD1</accession>
<dbReference type="InterPro" id="IPR036779">
    <property type="entry name" value="LysM_dom_sf"/>
</dbReference>
<dbReference type="GO" id="GO:0009253">
    <property type="term" value="P:peptidoglycan catabolic process"/>
    <property type="evidence" value="ECO:0007669"/>
    <property type="project" value="InterPro"/>
</dbReference>
<dbReference type="EMBL" id="CP002391">
    <property type="protein sequence ID" value="EEQ64611.2"/>
    <property type="molecule type" value="Genomic_DNA"/>
</dbReference>
<comment type="similarity">
    <text evidence="1">Belongs to the glycosyl hydrolase 25 family.</text>
</comment>
<dbReference type="SMART" id="SM00257">
    <property type="entry name" value="LysM"/>
    <property type="match status" value="1"/>
</dbReference>
<dbReference type="InterPro" id="IPR018392">
    <property type="entry name" value="LysM"/>
</dbReference>
<dbReference type="PANTHER" id="PTHR34135">
    <property type="entry name" value="LYSOZYME"/>
    <property type="match status" value="1"/>
</dbReference>
<dbReference type="Gene3D" id="2.30.30.40">
    <property type="entry name" value="SH3 Domains"/>
    <property type="match status" value="1"/>
</dbReference>
<evidence type="ECO:0000259" key="4">
    <source>
        <dbReference type="PROSITE" id="PS51782"/>
    </source>
</evidence>
<proteinExistence type="inferred from homology"/>
<dbReference type="GO" id="GO:0003796">
    <property type="term" value="F:lysozyme activity"/>
    <property type="evidence" value="ECO:0007669"/>
    <property type="project" value="InterPro"/>
</dbReference>
<dbReference type="Pfam" id="PF01476">
    <property type="entry name" value="LysM"/>
    <property type="match status" value="1"/>
</dbReference>
<feature type="chain" id="PRO_5032419882" evidence="3">
    <location>
        <begin position="29"/>
        <end position="382"/>
    </location>
</feature>
<name>A0A826HSD1_LACPA</name>
<sequence>MKFKTKLITLVVAFLAAISFALPSQVNAANTDMVDTSNHNGLMTYDNYYDMLVHYGVKAVVQKVSEGTTYVDQTAKYNLASAKQAGLYLNGYHFARYTTVEGARAEARFAVAAAQSAGLPIGAVLATDVEASEQANNSYAANTANNKAFMEVVQAAGYRSTIYTMGSWVGTKMLVDKGWIADYPYNTSRDRYTSHHAWQFRSDQQFAGSYGNFDVSQLYDDFFTANQTPSPSAPVTPAPSQPAESNVASDSDYAQTGVFKPSATVNIRTGAGTGYASVGSYAPGESVIYDHVYIRGTYVWARYLSYSGRYHYVALGVNGGESYGSRSSGYTSPVSHTYYTVQSGDSFWSISSKYGISMYTLAANNGKTINSLIYPGQSLYIR</sequence>
<dbReference type="Pfam" id="PF08460">
    <property type="entry name" value="SH3_5"/>
    <property type="match status" value="1"/>
</dbReference>
<dbReference type="GO" id="GO:0016052">
    <property type="term" value="P:carbohydrate catabolic process"/>
    <property type="evidence" value="ECO:0007669"/>
    <property type="project" value="TreeGrafter"/>
</dbReference>
<dbReference type="PROSITE" id="PS51782">
    <property type="entry name" value="LYSM"/>
    <property type="match status" value="1"/>
</dbReference>
<dbReference type="PANTHER" id="PTHR34135:SF2">
    <property type="entry name" value="LYSOZYME"/>
    <property type="match status" value="1"/>
</dbReference>